<dbReference type="Proteomes" id="UP000654918">
    <property type="component" value="Unassembled WGS sequence"/>
</dbReference>
<feature type="region of interest" description="Disordered" evidence="1">
    <location>
        <begin position="1"/>
        <end position="48"/>
    </location>
</feature>
<dbReference type="EMBL" id="WIGO01000018">
    <property type="protein sequence ID" value="KAF6838568.1"/>
    <property type="molecule type" value="Genomic_DNA"/>
</dbReference>
<sequence length="227" mass="25282">MAHRGRRRAATEAEAVRARVTAPRHTSLKRLRSAGEPRARPKAEKGDIGDWPIHTLPVERHHLSYLGKCNHEDVSSSCCFLSVESSQWAGGMPANAMQGDRKRRRDGYLKRESHQPADSATESGKTNADIPKEWGFACRGGVVVDEGPEREVFASWGGREGGCGRVRIWMDGWMMDGRMEVTEVSDPEGERRDSAASISLLGGRRNRERADGRDETWDEEGTVERPS</sequence>
<feature type="compositionally biased region" description="Polar residues" evidence="1">
    <location>
        <begin position="116"/>
        <end position="126"/>
    </location>
</feature>
<dbReference type="AlphaFoldDB" id="A0A8H6KWQ3"/>
<proteinExistence type="predicted"/>
<feature type="region of interest" description="Disordered" evidence="1">
    <location>
        <begin position="182"/>
        <end position="227"/>
    </location>
</feature>
<feature type="region of interest" description="Disordered" evidence="1">
    <location>
        <begin position="92"/>
        <end position="130"/>
    </location>
</feature>
<feature type="compositionally biased region" description="Basic and acidic residues" evidence="1">
    <location>
        <begin position="106"/>
        <end position="115"/>
    </location>
</feature>
<gene>
    <name evidence="2" type="ORF">CPLU01_02369</name>
</gene>
<feature type="compositionally biased region" description="Basic and acidic residues" evidence="1">
    <location>
        <begin position="33"/>
        <end position="48"/>
    </location>
</feature>
<comment type="caution">
    <text evidence="2">The sequence shown here is derived from an EMBL/GenBank/DDBJ whole genome shotgun (WGS) entry which is preliminary data.</text>
</comment>
<organism evidence="2 3">
    <name type="scientific">Colletotrichum plurivorum</name>
    <dbReference type="NCBI Taxonomy" id="2175906"/>
    <lineage>
        <taxon>Eukaryota</taxon>
        <taxon>Fungi</taxon>
        <taxon>Dikarya</taxon>
        <taxon>Ascomycota</taxon>
        <taxon>Pezizomycotina</taxon>
        <taxon>Sordariomycetes</taxon>
        <taxon>Hypocreomycetidae</taxon>
        <taxon>Glomerellales</taxon>
        <taxon>Glomerellaceae</taxon>
        <taxon>Colletotrichum</taxon>
        <taxon>Colletotrichum orchidearum species complex</taxon>
    </lineage>
</organism>
<protein>
    <submittedName>
        <fullName evidence="2">Uncharacterized protein</fullName>
    </submittedName>
</protein>
<evidence type="ECO:0000313" key="2">
    <source>
        <dbReference type="EMBL" id="KAF6838568.1"/>
    </source>
</evidence>
<accession>A0A8H6KWQ3</accession>
<name>A0A8H6KWQ3_9PEZI</name>
<keyword evidence="3" id="KW-1185">Reference proteome</keyword>
<reference evidence="2" key="1">
    <citation type="journal article" date="2020" name="Phytopathology">
        <title>Genome Sequence Resources of Colletotrichum truncatum, C. plurivorum, C. musicola, and C. sojae: Four Species Pathogenic to Soybean (Glycine max).</title>
        <authorList>
            <person name="Rogerio F."/>
            <person name="Boufleur T.R."/>
            <person name="Ciampi-Guillardi M."/>
            <person name="Sukno S.A."/>
            <person name="Thon M.R."/>
            <person name="Massola Junior N.S."/>
            <person name="Baroncelli R."/>
        </authorList>
    </citation>
    <scope>NUCLEOTIDE SEQUENCE</scope>
    <source>
        <strain evidence="2">LFN00145</strain>
    </source>
</reference>
<evidence type="ECO:0000313" key="3">
    <source>
        <dbReference type="Proteomes" id="UP000654918"/>
    </source>
</evidence>
<evidence type="ECO:0000256" key="1">
    <source>
        <dbReference type="SAM" id="MobiDB-lite"/>
    </source>
</evidence>